<dbReference type="Pfam" id="PF00534">
    <property type="entry name" value="Glycos_transf_1"/>
    <property type="match status" value="1"/>
</dbReference>
<dbReference type="GO" id="GO:0009103">
    <property type="term" value="P:lipopolysaccharide biosynthetic process"/>
    <property type="evidence" value="ECO:0007669"/>
    <property type="project" value="TreeGrafter"/>
</dbReference>
<keyword evidence="3" id="KW-0328">Glycosyltransferase</keyword>
<dbReference type="Gene3D" id="3.40.50.2000">
    <property type="entry name" value="Glycogen Phosphorylase B"/>
    <property type="match status" value="1"/>
</dbReference>
<dbReference type="EMBL" id="VSSQ01145878">
    <property type="protein sequence ID" value="MPN64679.1"/>
    <property type="molecule type" value="Genomic_DNA"/>
</dbReference>
<proteinExistence type="predicted"/>
<evidence type="ECO:0000256" key="1">
    <source>
        <dbReference type="ARBA" id="ARBA00022679"/>
    </source>
</evidence>
<keyword evidence="1 3" id="KW-0808">Transferase</keyword>
<dbReference type="InterPro" id="IPR001296">
    <property type="entry name" value="Glyco_trans_1"/>
</dbReference>
<feature type="domain" description="Glycosyl transferase family 1" evidence="2">
    <location>
        <begin position="2"/>
        <end position="78"/>
    </location>
</feature>
<comment type="caution">
    <text evidence="3">The sequence shown here is derived from an EMBL/GenBank/DDBJ whole genome shotgun (WGS) entry which is preliminary data.</text>
</comment>
<dbReference type="EC" id="2.4.1.342" evidence="3"/>
<accession>A0A645JPK4</accession>
<evidence type="ECO:0000259" key="2">
    <source>
        <dbReference type="Pfam" id="PF00534"/>
    </source>
</evidence>
<organism evidence="3">
    <name type="scientific">bioreactor metagenome</name>
    <dbReference type="NCBI Taxonomy" id="1076179"/>
    <lineage>
        <taxon>unclassified sequences</taxon>
        <taxon>metagenomes</taxon>
        <taxon>ecological metagenomes</taxon>
    </lineage>
</organism>
<evidence type="ECO:0000313" key="3">
    <source>
        <dbReference type="EMBL" id="MPN64679.1"/>
    </source>
</evidence>
<dbReference type="SUPFAM" id="SSF53756">
    <property type="entry name" value="UDP-Glycosyltransferase/glycogen phosphorylase"/>
    <property type="match status" value="1"/>
</dbReference>
<name>A0A645JPK4_9ZZZZ</name>
<dbReference type="GO" id="GO:0016757">
    <property type="term" value="F:glycosyltransferase activity"/>
    <property type="evidence" value="ECO:0007669"/>
    <property type="project" value="UniProtKB-KW"/>
</dbReference>
<sequence>MPYFYNGAEVFVYPSLYEGFGLPPLEAMQCGTPVVTSDVSSIPEIVGDACLLANPYSVDSIADYIMKLLSDADEWHRYSLMGAEKAKEYSWQKTAAETFEIYKKCIESS</sequence>
<dbReference type="AlphaFoldDB" id="A0A645JPK4"/>
<dbReference type="PANTHER" id="PTHR46401:SF2">
    <property type="entry name" value="GLYCOSYLTRANSFERASE WBBK-RELATED"/>
    <property type="match status" value="1"/>
</dbReference>
<dbReference type="PANTHER" id="PTHR46401">
    <property type="entry name" value="GLYCOSYLTRANSFERASE WBBK-RELATED"/>
    <property type="match status" value="1"/>
</dbReference>
<gene>
    <name evidence="3" type="primary">glgM_4</name>
    <name evidence="3" type="ORF">SDC9_212455</name>
</gene>
<reference evidence="3" key="1">
    <citation type="submission" date="2019-08" db="EMBL/GenBank/DDBJ databases">
        <authorList>
            <person name="Kucharzyk K."/>
            <person name="Murdoch R.W."/>
            <person name="Higgins S."/>
            <person name="Loffler F."/>
        </authorList>
    </citation>
    <scope>NUCLEOTIDE SEQUENCE</scope>
</reference>
<protein>
    <submittedName>
        <fullName evidence="3">Alpha-maltose-1-phosphate synthase</fullName>
        <ecNumber evidence="3">2.4.1.342</ecNumber>
    </submittedName>
</protein>